<comment type="similarity">
    <text evidence="1">Belongs to the APC13 family.</text>
</comment>
<evidence type="ECO:0000256" key="3">
    <source>
        <dbReference type="ARBA" id="ARBA00022776"/>
    </source>
</evidence>
<reference evidence="7 8" key="1">
    <citation type="journal article" date="2016" name="Proc. Natl. Acad. Sci. U.S.A.">
        <title>Comparative genomics of biotechnologically important yeasts.</title>
        <authorList>
            <person name="Riley R."/>
            <person name="Haridas S."/>
            <person name="Wolfe K.H."/>
            <person name="Lopes M.R."/>
            <person name="Hittinger C.T."/>
            <person name="Goeker M."/>
            <person name="Salamov A.A."/>
            <person name="Wisecaver J.H."/>
            <person name="Long T.M."/>
            <person name="Calvey C.H."/>
            <person name="Aerts A.L."/>
            <person name="Barry K.W."/>
            <person name="Choi C."/>
            <person name="Clum A."/>
            <person name="Coughlan A.Y."/>
            <person name="Deshpande S."/>
            <person name="Douglass A.P."/>
            <person name="Hanson S.J."/>
            <person name="Klenk H.-P."/>
            <person name="LaButti K.M."/>
            <person name="Lapidus A."/>
            <person name="Lindquist E.A."/>
            <person name="Lipzen A.M."/>
            <person name="Meier-Kolthoff J.P."/>
            <person name="Ohm R.A."/>
            <person name="Otillar R.P."/>
            <person name="Pangilinan J.L."/>
            <person name="Peng Y."/>
            <person name="Rokas A."/>
            <person name="Rosa C.A."/>
            <person name="Scheuner C."/>
            <person name="Sibirny A.A."/>
            <person name="Slot J.C."/>
            <person name="Stielow J.B."/>
            <person name="Sun H."/>
            <person name="Kurtzman C.P."/>
            <person name="Blackwell M."/>
            <person name="Grigoriev I.V."/>
            <person name="Jeffries T.W."/>
        </authorList>
    </citation>
    <scope>NUCLEOTIDE SEQUENCE [LARGE SCALE GENOMIC DNA]</scope>
    <source>
        <strain evidence="7 8">NRRL Y-2026</strain>
    </source>
</reference>
<keyword evidence="4" id="KW-0833">Ubl conjugation pathway</keyword>
<dbReference type="InterPro" id="IPR008401">
    <property type="entry name" value="Apc13"/>
</dbReference>
<dbReference type="Proteomes" id="UP000094455">
    <property type="component" value="Unassembled WGS sequence"/>
</dbReference>
<evidence type="ECO:0000256" key="2">
    <source>
        <dbReference type="ARBA" id="ARBA00022618"/>
    </source>
</evidence>
<dbReference type="EMBL" id="KV454004">
    <property type="protein sequence ID" value="ODQ45662.1"/>
    <property type="molecule type" value="Genomic_DNA"/>
</dbReference>
<organism evidence="7 8">
    <name type="scientific">Pichia membranifaciens NRRL Y-2026</name>
    <dbReference type="NCBI Taxonomy" id="763406"/>
    <lineage>
        <taxon>Eukaryota</taxon>
        <taxon>Fungi</taxon>
        <taxon>Dikarya</taxon>
        <taxon>Ascomycota</taxon>
        <taxon>Saccharomycotina</taxon>
        <taxon>Pichiomycetes</taxon>
        <taxon>Pichiales</taxon>
        <taxon>Pichiaceae</taxon>
        <taxon>Pichia</taxon>
    </lineage>
</organism>
<sequence length="243" mass="27926">MVSDSTFSYVHMDSQVSVLFVEAWENQKLRWDDVEFPNGEAVEQHDNLLQQFLSQNEETDTDLTVMNSSNPMFNASYANRVKQKSRKLNWKDMDLNAFSSKNNKKNQIHDLTILNKPNLGRYPSNNDMDTFLGLAERAELGISDNGINEDTIANDRIIRQFSMNSDEELDFDNDSAVTNRKLSNPDVSRSFSYQYATPTLNNKSSIHNFQGSSHRTLSQQKRQVSDNSTRNISYNTPGHRNIR</sequence>
<evidence type="ECO:0000256" key="1">
    <source>
        <dbReference type="ARBA" id="ARBA00006940"/>
    </source>
</evidence>
<evidence type="ECO:0000313" key="8">
    <source>
        <dbReference type="Proteomes" id="UP000094455"/>
    </source>
</evidence>
<proteinExistence type="inferred from homology"/>
<dbReference type="OrthoDB" id="4023481at2759"/>
<keyword evidence="5" id="KW-0131">Cell cycle</keyword>
<keyword evidence="3" id="KW-0498">Mitosis</keyword>
<dbReference type="RefSeq" id="XP_019016775.1">
    <property type="nucleotide sequence ID" value="XM_019164404.1"/>
</dbReference>
<dbReference type="GeneID" id="30181091"/>
<evidence type="ECO:0000256" key="6">
    <source>
        <dbReference type="SAM" id="MobiDB-lite"/>
    </source>
</evidence>
<evidence type="ECO:0000256" key="4">
    <source>
        <dbReference type="ARBA" id="ARBA00022786"/>
    </source>
</evidence>
<dbReference type="GO" id="GO:0005680">
    <property type="term" value="C:anaphase-promoting complex"/>
    <property type="evidence" value="ECO:0007669"/>
    <property type="project" value="InterPro"/>
</dbReference>
<accession>A0A1E3NHP9</accession>
<feature type="region of interest" description="Disordered" evidence="6">
    <location>
        <begin position="209"/>
        <end position="243"/>
    </location>
</feature>
<evidence type="ECO:0000256" key="5">
    <source>
        <dbReference type="ARBA" id="ARBA00023306"/>
    </source>
</evidence>
<keyword evidence="2" id="KW-0132">Cell division</keyword>
<keyword evidence="8" id="KW-1185">Reference proteome</keyword>
<evidence type="ECO:0000313" key="7">
    <source>
        <dbReference type="EMBL" id="ODQ45662.1"/>
    </source>
</evidence>
<protein>
    <submittedName>
        <fullName evidence="7">Uncharacterized protein</fullName>
    </submittedName>
</protein>
<gene>
    <name evidence="7" type="ORF">PICMEDRAFT_73176</name>
</gene>
<dbReference type="Pfam" id="PF05839">
    <property type="entry name" value="Apc13p"/>
    <property type="match status" value="1"/>
</dbReference>
<dbReference type="AlphaFoldDB" id="A0A1E3NHP9"/>
<name>A0A1E3NHP9_9ASCO</name>
<dbReference type="GO" id="GO:0051301">
    <property type="term" value="P:cell division"/>
    <property type="evidence" value="ECO:0007669"/>
    <property type="project" value="UniProtKB-KW"/>
</dbReference>